<feature type="binding site" evidence="6">
    <location>
        <position position="48"/>
    </location>
    <ligand>
        <name>[4Fe-4S] cluster</name>
        <dbReference type="ChEBI" id="CHEBI:49883"/>
        <label>1</label>
    </ligand>
</feature>
<dbReference type="InterPro" id="IPR017896">
    <property type="entry name" value="4Fe4S_Fe-S-bd"/>
</dbReference>
<keyword evidence="1 6" id="KW-0004">4Fe-4S</keyword>
<dbReference type="PANTHER" id="PTHR43122:SF1">
    <property type="entry name" value="IRON-SULFUR-BINDING PROTEIN"/>
    <property type="match status" value="1"/>
</dbReference>
<feature type="binding site" evidence="6">
    <location>
        <position position="158"/>
    </location>
    <ligand>
        <name>[4Fe-4S] cluster</name>
        <dbReference type="ChEBI" id="CHEBI:49883"/>
        <label>3</label>
    </ligand>
</feature>
<comment type="subcellular location">
    <subcellularLocation>
        <location evidence="6">Cytoplasm</location>
    </subcellularLocation>
</comment>
<comment type="cofactor">
    <cofactor evidence="6">
        <name>[4Fe-4S] cluster</name>
        <dbReference type="ChEBI" id="CHEBI:49883"/>
    </cofactor>
</comment>
<evidence type="ECO:0000313" key="9">
    <source>
        <dbReference type="Proteomes" id="UP001224083"/>
    </source>
</evidence>
<dbReference type="Proteomes" id="UP001224083">
    <property type="component" value="Unassembled WGS sequence"/>
</dbReference>
<feature type="binding site" evidence="6">
    <location>
        <position position="54"/>
    </location>
    <ligand>
        <name>[4Fe-4S] cluster</name>
        <dbReference type="ChEBI" id="CHEBI:49883"/>
        <label>1</label>
    </ligand>
</feature>
<dbReference type="PROSITE" id="PS51379">
    <property type="entry name" value="4FE4S_FER_2"/>
    <property type="match status" value="3"/>
</dbReference>
<keyword evidence="4 6" id="KW-0408">Iron</keyword>
<keyword evidence="6" id="KW-0963">Cytoplasm</keyword>
<dbReference type="InterPro" id="IPR004496">
    <property type="entry name" value="NapF"/>
</dbReference>
<keyword evidence="2 6" id="KW-0479">Metal-binding</keyword>
<feature type="binding site" evidence="6">
    <location>
        <position position="162"/>
    </location>
    <ligand>
        <name>[4Fe-4S] cluster</name>
        <dbReference type="ChEBI" id="CHEBI:49883"/>
        <label>3</label>
    </ligand>
</feature>
<dbReference type="Gene3D" id="3.30.70.20">
    <property type="match status" value="2"/>
</dbReference>
<feature type="binding site" evidence="6">
    <location>
        <position position="152"/>
    </location>
    <ligand>
        <name>[4Fe-4S] cluster</name>
        <dbReference type="ChEBI" id="CHEBI:49883"/>
        <label>3</label>
    </ligand>
</feature>
<evidence type="ECO:0000256" key="4">
    <source>
        <dbReference type="ARBA" id="ARBA00023004"/>
    </source>
</evidence>
<feature type="domain" description="4Fe-4S ferredoxin-type" evidence="7">
    <location>
        <begin position="35"/>
        <end position="68"/>
    </location>
</feature>
<dbReference type="HAMAP" id="MF_02201">
    <property type="entry name" value="NapF"/>
    <property type="match status" value="1"/>
</dbReference>
<dbReference type="Pfam" id="PF12838">
    <property type="entry name" value="Fer4_7"/>
    <property type="match status" value="2"/>
</dbReference>
<feature type="binding site" evidence="6">
    <location>
        <position position="86"/>
    </location>
    <ligand>
        <name>[4Fe-4S] cluster</name>
        <dbReference type="ChEBI" id="CHEBI:49883"/>
        <label>2</label>
    </ligand>
</feature>
<evidence type="ECO:0000313" key="8">
    <source>
        <dbReference type="EMBL" id="MDP9500110.1"/>
    </source>
</evidence>
<sequence>MTVENLSRRHFLRGQFLTSLQSEKVKTQGFQGIRPPWSVDEHHFTQNCHRCGDCITVCETQILIKGEGGFPEVQFDHAECTFCHKCVDVCQQPVFRPLTELAWTHKIEMSNHCLTLNAVECRSCEDSCEMRAIRFKRQIGGVSQPQFVLEDCNGCGACLRSCPVSAIKLSLIQQHQVEKTND</sequence>
<evidence type="ECO:0000256" key="6">
    <source>
        <dbReference type="HAMAP-Rule" id="MF_02201"/>
    </source>
</evidence>
<keyword evidence="3 6" id="KW-0677">Repeat</keyword>
<keyword evidence="9" id="KW-1185">Reference proteome</keyword>
<proteinExistence type="inferred from homology"/>
<dbReference type="PANTHER" id="PTHR43122">
    <property type="entry name" value="FERREDOXIN SUBUNIT OF PYRUVATE:FLAVODOXIN OXIDOREDUCTASE-RELATED"/>
    <property type="match status" value="1"/>
</dbReference>
<feature type="binding site" evidence="6">
    <location>
        <position position="80"/>
    </location>
    <ligand>
        <name>[4Fe-4S] cluster</name>
        <dbReference type="ChEBI" id="CHEBI:49883"/>
        <label>2</label>
    </ligand>
</feature>
<feature type="binding site" evidence="6">
    <location>
        <position position="58"/>
    </location>
    <ligand>
        <name>[4Fe-4S] cluster</name>
        <dbReference type="ChEBI" id="CHEBI:49883"/>
        <label>1</label>
    </ligand>
</feature>
<dbReference type="SUPFAM" id="SSF54862">
    <property type="entry name" value="4Fe-4S ferredoxins"/>
    <property type="match status" value="1"/>
</dbReference>
<evidence type="ECO:0000256" key="2">
    <source>
        <dbReference type="ARBA" id="ARBA00022723"/>
    </source>
</evidence>
<comment type="similarity">
    <text evidence="6">Belongs to the NapF family.</text>
</comment>
<feature type="binding site" evidence="6">
    <location>
        <position position="90"/>
    </location>
    <ligand>
        <name>[4Fe-4S] cluster</name>
        <dbReference type="ChEBI" id="CHEBI:49883"/>
        <label>2</label>
    </ligand>
</feature>
<feature type="binding site" evidence="6">
    <location>
        <position position="51"/>
    </location>
    <ligand>
        <name>[4Fe-4S] cluster</name>
        <dbReference type="ChEBI" id="CHEBI:49883"/>
        <label>1</label>
    </ligand>
</feature>
<comment type="caution">
    <text evidence="8">The sequence shown here is derived from an EMBL/GenBank/DDBJ whole genome shotgun (WGS) entry which is preliminary data.</text>
</comment>
<comment type="function">
    <text evidence="6">Could be involved in the maturation of NapA, the catalytic subunit of the periplasmic nitrate reductase, before its export into the periplasm.</text>
</comment>
<comment type="subunit">
    <text evidence="6">Interacts with the cytoplasmic NapA precursor.</text>
</comment>
<dbReference type="InterPro" id="IPR017900">
    <property type="entry name" value="4Fe4S_Fe_S_CS"/>
</dbReference>
<dbReference type="EMBL" id="JAQAHH010000004">
    <property type="protein sequence ID" value="MDP9500110.1"/>
    <property type="molecule type" value="Genomic_DNA"/>
</dbReference>
<reference evidence="8 9" key="1">
    <citation type="submission" date="2022-12" db="EMBL/GenBank/DDBJ databases">
        <title>Genome sequence of Pasteurellaceae Bisgaard Taxon 45.</title>
        <authorList>
            <person name="Foggin C."/>
            <person name="Rosen L.E."/>
            <person name="Henton M."/>
            <person name="Buys A."/>
            <person name="Floyd T."/>
            <person name="Turner A.D."/>
            <person name="Tarbin J."/>
            <person name="Lloyd A.S."/>
            <person name="Chaitezvi C."/>
            <person name="Ellis R.J."/>
            <person name="Roberts H.C."/>
            <person name="Dastjerdi A."/>
            <person name="Nunez A."/>
            <person name="Van Vliet A.H."/>
            <person name="Steinbach F."/>
        </authorList>
    </citation>
    <scope>NUCLEOTIDE SEQUENCE [LARGE SCALE GENOMIC DNA]</scope>
    <source>
        <strain evidence="8 9">VF20HR</strain>
    </source>
</reference>
<feature type="domain" description="4Fe-4S ferredoxin-type" evidence="7">
    <location>
        <begin position="143"/>
        <end position="172"/>
    </location>
</feature>
<protein>
    <recommendedName>
        <fullName evidence="6">Ferredoxin-type protein NapF</fullName>
    </recommendedName>
</protein>
<dbReference type="CDD" id="cd10564">
    <property type="entry name" value="NapF_like"/>
    <property type="match status" value="1"/>
</dbReference>
<feature type="binding site" evidence="6">
    <location>
        <position position="155"/>
    </location>
    <ligand>
        <name>[4Fe-4S] cluster</name>
        <dbReference type="ChEBI" id="CHEBI:49883"/>
        <label>3</label>
    </ligand>
</feature>
<evidence type="ECO:0000259" key="7">
    <source>
        <dbReference type="PROSITE" id="PS51379"/>
    </source>
</evidence>
<feature type="binding site" evidence="6">
    <location>
        <position position="83"/>
    </location>
    <ligand>
        <name>[4Fe-4S] cluster</name>
        <dbReference type="ChEBI" id="CHEBI:49883"/>
        <label>2</label>
    </ligand>
</feature>
<evidence type="ECO:0000256" key="3">
    <source>
        <dbReference type="ARBA" id="ARBA00022737"/>
    </source>
</evidence>
<accession>A0ABT9KE54</accession>
<feature type="domain" description="4Fe-4S ferredoxin-type" evidence="7">
    <location>
        <begin position="71"/>
        <end position="100"/>
    </location>
</feature>
<name>A0ABT9KE54_9PAST</name>
<gene>
    <name evidence="6 8" type="primary">napF</name>
    <name evidence="8" type="ORF">O7M46_03990</name>
</gene>
<organism evidence="8 9">
    <name type="scientific">Bisgaard Taxon 45</name>
    <dbReference type="NCBI Taxonomy" id="304289"/>
    <lineage>
        <taxon>Bacteria</taxon>
        <taxon>Pseudomonadati</taxon>
        <taxon>Pseudomonadota</taxon>
        <taxon>Gammaproteobacteria</taxon>
        <taxon>Pasteurellales</taxon>
        <taxon>Pasteurellaceae</taxon>
    </lineage>
</organism>
<evidence type="ECO:0000256" key="5">
    <source>
        <dbReference type="ARBA" id="ARBA00023014"/>
    </source>
</evidence>
<dbReference type="NCBIfam" id="TIGR00402">
    <property type="entry name" value="napF"/>
    <property type="match status" value="1"/>
</dbReference>
<keyword evidence="5 6" id="KW-0411">Iron-sulfur</keyword>
<evidence type="ECO:0000256" key="1">
    <source>
        <dbReference type="ARBA" id="ARBA00022485"/>
    </source>
</evidence>
<dbReference type="PROSITE" id="PS00198">
    <property type="entry name" value="4FE4S_FER_1"/>
    <property type="match status" value="1"/>
</dbReference>